<comment type="caution">
    <text evidence="1">The sequence shown here is derived from an EMBL/GenBank/DDBJ whole genome shotgun (WGS) entry which is preliminary data.</text>
</comment>
<evidence type="ECO:0000313" key="1">
    <source>
        <dbReference type="EMBL" id="NYD76019.1"/>
    </source>
</evidence>
<keyword evidence="2" id="KW-1185">Reference proteome</keyword>
<sequence length="120" mass="12673">MTSNPPHTKTSSLHLGMSAVVGSLNDALGASTVADLAGAKDSKTPFRWAQTGGPTPRDTSARRLLFAYEQWTLLRTAIGAEAARLWFIAANPALSYETPVEAIRGDRFKETAKAAASLAG</sequence>
<protein>
    <recommendedName>
        <fullName evidence="3">DUF2384 domain-containing protein</fullName>
    </recommendedName>
</protein>
<gene>
    <name evidence="1" type="ORF">BJ963_003538</name>
</gene>
<dbReference type="AlphaFoldDB" id="A0A852T3E5"/>
<accession>A0A852T3E5</accession>
<dbReference type="Proteomes" id="UP000589620">
    <property type="component" value="Unassembled WGS sequence"/>
</dbReference>
<dbReference type="EMBL" id="JACCBJ010000001">
    <property type="protein sequence ID" value="NYD76019.1"/>
    <property type="molecule type" value="Genomic_DNA"/>
</dbReference>
<proteinExistence type="predicted"/>
<organism evidence="1 2">
    <name type="scientific">Leifsonia soli</name>
    <dbReference type="NCBI Taxonomy" id="582665"/>
    <lineage>
        <taxon>Bacteria</taxon>
        <taxon>Bacillati</taxon>
        <taxon>Actinomycetota</taxon>
        <taxon>Actinomycetes</taxon>
        <taxon>Micrococcales</taxon>
        <taxon>Microbacteriaceae</taxon>
        <taxon>Leifsonia</taxon>
    </lineage>
</organism>
<evidence type="ECO:0008006" key="3">
    <source>
        <dbReference type="Google" id="ProtNLM"/>
    </source>
</evidence>
<reference evidence="1 2" key="1">
    <citation type="submission" date="2020-07" db="EMBL/GenBank/DDBJ databases">
        <title>Sequencing the genomes of 1000 actinobacteria strains.</title>
        <authorList>
            <person name="Klenk H.-P."/>
        </authorList>
    </citation>
    <scope>NUCLEOTIDE SEQUENCE [LARGE SCALE GENOMIC DNA]</scope>
    <source>
        <strain evidence="1 2">DSM 23871</strain>
    </source>
</reference>
<name>A0A852T3E5_9MICO</name>
<evidence type="ECO:0000313" key="2">
    <source>
        <dbReference type="Proteomes" id="UP000589620"/>
    </source>
</evidence>